<dbReference type="AlphaFoldDB" id="A0A804NUX8"/>
<dbReference type="InParanoid" id="A0A804NUX8"/>
<accession>A0A804NUX8</accession>
<reference evidence="2" key="3">
    <citation type="submission" date="2021-05" db="UniProtKB">
        <authorList>
            <consortium name="EnsemblPlants"/>
        </authorList>
    </citation>
    <scope>IDENTIFICATION</scope>
    <source>
        <strain evidence="2">cv. B73</strain>
    </source>
</reference>
<dbReference type="EnsemblPlants" id="Zm00001eb188150_T001">
    <property type="protein sequence ID" value="Zm00001eb188150_P001"/>
    <property type="gene ID" value="Zm00001eb188150"/>
</dbReference>
<sequence length="184" mass="20005">MGASAAGRQGQQDKQGVEGQGQSDVLHEEQAIEAATRPVTSRWTGTALSSTSAGYIEREWRTRPYACYHDPVAMAHVHEYTLKPLSEPAVAPVCTRSQDAPVLGAGAALAQRDEGVLGGQAPLFSSSDMDNDQEVHCFQQIVVGATLHRDMGVDPRRSPSHLNSSSHATYLWKLQLMLQLIFNH</sequence>
<feature type="region of interest" description="Disordered" evidence="1">
    <location>
        <begin position="1"/>
        <end position="26"/>
    </location>
</feature>
<evidence type="ECO:0000256" key="1">
    <source>
        <dbReference type="SAM" id="MobiDB-lite"/>
    </source>
</evidence>
<evidence type="ECO:0000313" key="3">
    <source>
        <dbReference type="Proteomes" id="UP000007305"/>
    </source>
</evidence>
<reference evidence="3" key="1">
    <citation type="journal article" date="2009" name="Science">
        <title>The B73 maize genome: complexity, diversity, and dynamics.</title>
        <authorList>
            <person name="Schnable P.S."/>
            <person name="Ware D."/>
            <person name="Fulton R.S."/>
            <person name="Stein J.C."/>
            <person name="Wei F."/>
            <person name="Pasternak S."/>
            <person name="Liang C."/>
            <person name="Zhang J."/>
            <person name="Fulton L."/>
            <person name="Graves T.A."/>
            <person name="Minx P."/>
            <person name="Reily A.D."/>
            <person name="Courtney L."/>
            <person name="Kruchowski S.S."/>
            <person name="Tomlinson C."/>
            <person name="Strong C."/>
            <person name="Delehaunty K."/>
            <person name="Fronick C."/>
            <person name="Courtney B."/>
            <person name="Rock S.M."/>
            <person name="Belter E."/>
            <person name="Du F."/>
            <person name="Kim K."/>
            <person name="Abbott R.M."/>
            <person name="Cotton M."/>
            <person name="Levy A."/>
            <person name="Marchetto P."/>
            <person name="Ochoa K."/>
            <person name="Jackson S.M."/>
            <person name="Gillam B."/>
            <person name="Chen W."/>
            <person name="Yan L."/>
            <person name="Higginbotham J."/>
            <person name="Cardenas M."/>
            <person name="Waligorski J."/>
            <person name="Applebaum E."/>
            <person name="Phelps L."/>
            <person name="Falcone J."/>
            <person name="Kanchi K."/>
            <person name="Thane T."/>
            <person name="Scimone A."/>
            <person name="Thane N."/>
            <person name="Henke J."/>
            <person name="Wang T."/>
            <person name="Ruppert J."/>
            <person name="Shah N."/>
            <person name="Rotter K."/>
            <person name="Hodges J."/>
            <person name="Ingenthron E."/>
            <person name="Cordes M."/>
            <person name="Kohlberg S."/>
            <person name="Sgro J."/>
            <person name="Delgado B."/>
            <person name="Mead K."/>
            <person name="Chinwalla A."/>
            <person name="Leonard S."/>
            <person name="Crouse K."/>
            <person name="Collura K."/>
            <person name="Kudrna D."/>
            <person name="Currie J."/>
            <person name="He R."/>
            <person name="Angelova A."/>
            <person name="Rajasekar S."/>
            <person name="Mueller T."/>
            <person name="Lomeli R."/>
            <person name="Scara G."/>
            <person name="Ko A."/>
            <person name="Delaney K."/>
            <person name="Wissotski M."/>
            <person name="Lopez G."/>
            <person name="Campos D."/>
            <person name="Braidotti M."/>
            <person name="Ashley E."/>
            <person name="Golser W."/>
            <person name="Kim H."/>
            <person name="Lee S."/>
            <person name="Lin J."/>
            <person name="Dujmic Z."/>
            <person name="Kim W."/>
            <person name="Talag J."/>
            <person name="Zuccolo A."/>
            <person name="Fan C."/>
            <person name="Sebastian A."/>
            <person name="Kramer M."/>
            <person name="Spiegel L."/>
            <person name="Nascimento L."/>
            <person name="Zutavern T."/>
            <person name="Miller B."/>
            <person name="Ambroise C."/>
            <person name="Muller S."/>
            <person name="Spooner W."/>
            <person name="Narechania A."/>
            <person name="Ren L."/>
            <person name="Wei S."/>
            <person name="Kumari S."/>
            <person name="Faga B."/>
            <person name="Levy M.J."/>
            <person name="McMahan L."/>
            <person name="Van Buren P."/>
            <person name="Vaughn M.W."/>
            <person name="Ying K."/>
            <person name="Yeh C.-T."/>
            <person name="Emrich S.J."/>
            <person name="Jia Y."/>
            <person name="Kalyanaraman A."/>
            <person name="Hsia A.-P."/>
            <person name="Barbazuk W.B."/>
            <person name="Baucom R.S."/>
            <person name="Brutnell T.P."/>
            <person name="Carpita N.C."/>
            <person name="Chaparro C."/>
            <person name="Chia J.-M."/>
            <person name="Deragon J.-M."/>
            <person name="Estill J.C."/>
            <person name="Fu Y."/>
            <person name="Jeddeloh J.A."/>
            <person name="Han Y."/>
            <person name="Lee H."/>
            <person name="Li P."/>
            <person name="Lisch D.R."/>
            <person name="Liu S."/>
            <person name="Liu Z."/>
            <person name="Nagel D.H."/>
            <person name="McCann M.C."/>
            <person name="SanMiguel P."/>
            <person name="Myers A.M."/>
            <person name="Nettleton D."/>
            <person name="Nguyen J."/>
            <person name="Penning B.W."/>
            <person name="Ponnala L."/>
            <person name="Schneider K.L."/>
            <person name="Schwartz D.C."/>
            <person name="Sharma A."/>
            <person name="Soderlund C."/>
            <person name="Springer N.M."/>
            <person name="Sun Q."/>
            <person name="Wang H."/>
            <person name="Waterman M."/>
            <person name="Westerman R."/>
            <person name="Wolfgruber T.K."/>
            <person name="Yang L."/>
            <person name="Yu Y."/>
            <person name="Zhang L."/>
            <person name="Zhou S."/>
            <person name="Zhu Q."/>
            <person name="Bennetzen J.L."/>
            <person name="Dawe R.K."/>
            <person name="Jiang J."/>
            <person name="Jiang N."/>
            <person name="Presting G.G."/>
            <person name="Wessler S.R."/>
            <person name="Aluru S."/>
            <person name="Martienssen R.A."/>
            <person name="Clifton S.W."/>
            <person name="McCombie W.R."/>
            <person name="Wing R.A."/>
            <person name="Wilson R.K."/>
        </authorList>
    </citation>
    <scope>NUCLEOTIDE SEQUENCE [LARGE SCALE GENOMIC DNA]</scope>
    <source>
        <strain evidence="3">cv. B73</strain>
    </source>
</reference>
<protein>
    <submittedName>
        <fullName evidence="2">Uncharacterized protein</fullName>
    </submittedName>
</protein>
<dbReference type="Gramene" id="Zm00001eb188150_T001">
    <property type="protein sequence ID" value="Zm00001eb188150_P001"/>
    <property type="gene ID" value="Zm00001eb188150"/>
</dbReference>
<evidence type="ECO:0000313" key="2">
    <source>
        <dbReference type="EnsemblPlants" id="Zm00001eb188150_P001"/>
    </source>
</evidence>
<dbReference type="Proteomes" id="UP000007305">
    <property type="component" value="Chromosome 4"/>
</dbReference>
<reference evidence="2" key="2">
    <citation type="submission" date="2019-07" db="EMBL/GenBank/DDBJ databases">
        <authorList>
            <person name="Seetharam A."/>
            <person name="Woodhouse M."/>
            <person name="Cannon E."/>
        </authorList>
    </citation>
    <scope>NUCLEOTIDE SEQUENCE [LARGE SCALE GENOMIC DNA]</scope>
    <source>
        <strain evidence="2">cv. B73</strain>
    </source>
</reference>
<organism evidence="2 3">
    <name type="scientific">Zea mays</name>
    <name type="common">Maize</name>
    <dbReference type="NCBI Taxonomy" id="4577"/>
    <lineage>
        <taxon>Eukaryota</taxon>
        <taxon>Viridiplantae</taxon>
        <taxon>Streptophyta</taxon>
        <taxon>Embryophyta</taxon>
        <taxon>Tracheophyta</taxon>
        <taxon>Spermatophyta</taxon>
        <taxon>Magnoliopsida</taxon>
        <taxon>Liliopsida</taxon>
        <taxon>Poales</taxon>
        <taxon>Poaceae</taxon>
        <taxon>PACMAD clade</taxon>
        <taxon>Panicoideae</taxon>
        <taxon>Andropogonodae</taxon>
        <taxon>Andropogoneae</taxon>
        <taxon>Tripsacinae</taxon>
        <taxon>Zea</taxon>
    </lineage>
</organism>
<proteinExistence type="predicted"/>
<keyword evidence="3" id="KW-1185">Reference proteome</keyword>
<name>A0A804NUX8_MAIZE</name>